<evidence type="ECO:0000313" key="1">
    <source>
        <dbReference type="EMBL" id="MCY1010246.1"/>
    </source>
</evidence>
<evidence type="ECO:0000313" key="2">
    <source>
        <dbReference type="Proteomes" id="UP001150924"/>
    </source>
</evidence>
<protein>
    <submittedName>
        <fullName evidence="1">Uncharacterized protein</fullName>
    </submittedName>
</protein>
<accession>A0A9X3EUF6</accession>
<organism evidence="1 2">
    <name type="scientific">Nannocystis pusilla</name>
    <dbReference type="NCBI Taxonomy" id="889268"/>
    <lineage>
        <taxon>Bacteria</taxon>
        <taxon>Pseudomonadati</taxon>
        <taxon>Myxococcota</taxon>
        <taxon>Polyangia</taxon>
        <taxon>Nannocystales</taxon>
        <taxon>Nannocystaceae</taxon>
        <taxon>Nannocystis</taxon>
    </lineage>
</organism>
<proteinExistence type="predicted"/>
<comment type="caution">
    <text evidence="1">The sequence shown here is derived from an EMBL/GenBank/DDBJ whole genome shotgun (WGS) entry which is preliminary data.</text>
</comment>
<dbReference type="AlphaFoldDB" id="A0A9X3EUF6"/>
<sequence>MQTQIFVQTGEDDRAYECDALTGPTCLASCAGEGGDLCRSQCDGDGALFCAPAI</sequence>
<dbReference type="Proteomes" id="UP001150924">
    <property type="component" value="Unassembled WGS sequence"/>
</dbReference>
<keyword evidence="2" id="KW-1185">Reference proteome</keyword>
<name>A0A9X3EUF6_9BACT</name>
<dbReference type="EMBL" id="JAPNKE010000002">
    <property type="protein sequence ID" value="MCY1010246.1"/>
    <property type="molecule type" value="Genomic_DNA"/>
</dbReference>
<gene>
    <name evidence="1" type="ORF">OV079_32700</name>
</gene>
<reference evidence="1" key="1">
    <citation type="submission" date="2022-11" db="EMBL/GenBank/DDBJ databases">
        <title>Minimal conservation of predation-associated metabolite biosynthetic gene clusters underscores biosynthetic potential of Myxococcota including descriptions for ten novel species: Archangium lansinium sp. nov., Myxococcus landrumus sp. nov., Nannocystis bai.</title>
        <authorList>
            <person name="Ahearne A."/>
            <person name="Stevens C."/>
            <person name="Phillips K."/>
        </authorList>
    </citation>
    <scope>NUCLEOTIDE SEQUENCE</scope>
    <source>
        <strain evidence="1">Na p29</strain>
    </source>
</reference>
<dbReference type="RefSeq" id="WP_267773118.1">
    <property type="nucleotide sequence ID" value="NZ_JAPNKE010000002.1"/>
</dbReference>